<gene>
    <name evidence="1" type="ORF">DDZ16_19445</name>
</gene>
<evidence type="ECO:0000313" key="2">
    <source>
        <dbReference type="Proteomes" id="UP000244956"/>
    </source>
</evidence>
<keyword evidence="2" id="KW-1185">Reference proteome</keyword>
<protein>
    <submittedName>
        <fullName evidence="1">Uncharacterized protein</fullName>
    </submittedName>
</protein>
<sequence length="82" mass="9458">MQAYFTIYSNFFALDYMKLANQKNKIYFTASISKYFNTLSIGRLVNSALLTFSAAPNLIKLFPKYATALIKKPDWNNSPTRF</sequence>
<dbReference type="AlphaFoldDB" id="A0A2U2B3N1"/>
<organism evidence="1 2">
    <name type="scientific">Marinilabilia rubra</name>
    <dbReference type="NCBI Taxonomy" id="2162893"/>
    <lineage>
        <taxon>Bacteria</taxon>
        <taxon>Pseudomonadati</taxon>
        <taxon>Bacteroidota</taxon>
        <taxon>Bacteroidia</taxon>
        <taxon>Marinilabiliales</taxon>
        <taxon>Marinilabiliaceae</taxon>
        <taxon>Marinilabilia</taxon>
    </lineage>
</organism>
<dbReference type="Proteomes" id="UP000244956">
    <property type="component" value="Unassembled WGS sequence"/>
</dbReference>
<comment type="caution">
    <text evidence="1">The sequence shown here is derived from an EMBL/GenBank/DDBJ whole genome shotgun (WGS) entry which is preliminary data.</text>
</comment>
<dbReference type="EMBL" id="QEWP01000028">
    <property type="protein sequence ID" value="PWD97668.1"/>
    <property type="molecule type" value="Genomic_DNA"/>
</dbReference>
<evidence type="ECO:0000313" key="1">
    <source>
        <dbReference type="EMBL" id="PWD97668.1"/>
    </source>
</evidence>
<name>A0A2U2B3N1_9BACT</name>
<reference evidence="1 2" key="1">
    <citation type="submission" date="2018-05" db="EMBL/GenBank/DDBJ databases">
        <title>Marinilabilia rubrum sp. nov., isolated from saltern sediment.</title>
        <authorList>
            <person name="Zhang R."/>
        </authorList>
    </citation>
    <scope>NUCLEOTIDE SEQUENCE [LARGE SCALE GENOMIC DNA]</scope>
    <source>
        <strain evidence="1 2">WTE16</strain>
    </source>
</reference>
<proteinExistence type="predicted"/>
<accession>A0A2U2B3N1</accession>